<reference evidence="2 3" key="1">
    <citation type="journal article" date="2013" name="BMC Genomics">
        <title>The miniature genome of a carnivorous plant Genlisea aurea contains a low number of genes and short non-coding sequences.</title>
        <authorList>
            <person name="Leushkin E.V."/>
            <person name="Sutormin R.A."/>
            <person name="Nabieva E.R."/>
            <person name="Penin A.A."/>
            <person name="Kondrashov A.S."/>
            <person name="Logacheva M.D."/>
        </authorList>
    </citation>
    <scope>NUCLEOTIDE SEQUENCE [LARGE SCALE GENOMIC DNA]</scope>
</reference>
<keyword evidence="3" id="KW-1185">Reference proteome</keyword>
<feature type="region of interest" description="Disordered" evidence="1">
    <location>
        <begin position="23"/>
        <end position="78"/>
    </location>
</feature>
<dbReference type="EMBL" id="AUSU01002561">
    <property type="protein sequence ID" value="EPS68556.1"/>
    <property type="molecule type" value="Genomic_DNA"/>
</dbReference>
<proteinExistence type="predicted"/>
<evidence type="ECO:0000313" key="2">
    <source>
        <dbReference type="EMBL" id="EPS68556.1"/>
    </source>
</evidence>
<protein>
    <submittedName>
        <fullName evidence="2">Uncharacterized protein</fullName>
    </submittedName>
</protein>
<feature type="compositionally biased region" description="Polar residues" evidence="1">
    <location>
        <begin position="65"/>
        <end position="78"/>
    </location>
</feature>
<sequence>SNSGLVGPIFSASSGFSTDLHISSIRGSEKHPRQSPFISQSKSEGASSSLLSHSAADNEVVLHSSGPNQFGEGNNDDSWSSDFLDFQLNTAVETNQLDGSNMISSEDLGVPNVWHDWADQLITDDDPLAADWNELLTDTTGADPEPKL</sequence>
<evidence type="ECO:0000313" key="3">
    <source>
        <dbReference type="Proteomes" id="UP000015453"/>
    </source>
</evidence>
<feature type="compositionally biased region" description="Low complexity" evidence="1">
    <location>
        <begin position="39"/>
        <end position="55"/>
    </location>
</feature>
<feature type="non-terminal residue" evidence="2">
    <location>
        <position position="1"/>
    </location>
</feature>
<dbReference type="OrthoDB" id="10619300at2759"/>
<dbReference type="AlphaFoldDB" id="S8CUJ3"/>
<evidence type="ECO:0000256" key="1">
    <source>
        <dbReference type="SAM" id="MobiDB-lite"/>
    </source>
</evidence>
<feature type="non-terminal residue" evidence="2">
    <location>
        <position position="148"/>
    </location>
</feature>
<gene>
    <name evidence="2" type="ORF">M569_06217</name>
</gene>
<organism evidence="2 3">
    <name type="scientific">Genlisea aurea</name>
    <dbReference type="NCBI Taxonomy" id="192259"/>
    <lineage>
        <taxon>Eukaryota</taxon>
        <taxon>Viridiplantae</taxon>
        <taxon>Streptophyta</taxon>
        <taxon>Embryophyta</taxon>
        <taxon>Tracheophyta</taxon>
        <taxon>Spermatophyta</taxon>
        <taxon>Magnoliopsida</taxon>
        <taxon>eudicotyledons</taxon>
        <taxon>Gunneridae</taxon>
        <taxon>Pentapetalae</taxon>
        <taxon>asterids</taxon>
        <taxon>lamiids</taxon>
        <taxon>Lamiales</taxon>
        <taxon>Lentibulariaceae</taxon>
        <taxon>Genlisea</taxon>
    </lineage>
</organism>
<dbReference type="Proteomes" id="UP000015453">
    <property type="component" value="Unassembled WGS sequence"/>
</dbReference>
<accession>S8CUJ3</accession>
<comment type="caution">
    <text evidence="2">The sequence shown here is derived from an EMBL/GenBank/DDBJ whole genome shotgun (WGS) entry which is preliminary data.</text>
</comment>
<name>S8CUJ3_9LAMI</name>